<evidence type="ECO:0000256" key="2">
    <source>
        <dbReference type="ARBA" id="ARBA00011322"/>
    </source>
</evidence>
<feature type="coiled-coil region" evidence="4">
    <location>
        <begin position="188"/>
        <end position="298"/>
    </location>
</feature>
<dbReference type="GO" id="GO:0016887">
    <property type="term" value="F:ATP hydrolysis activity"/>
    <property type="evidence" value="ECO:0007669"/>
    <property type="project" value="InterPro"/>
</dbReference>
<dbReference type="PANTHER" id="PTHR32114:SF2">
    <property type="entry name" value="ABC TRANSPORTER ABCH.3"/>
    <property type="match status" value="1"/>
</dbReference>
<dbReference type="Proteomes" id="UP000654993">
    <property type="component" value="Unassembled WGS sequence"/>
</dbReference>
<dbReference type="EMBL" id="BMAQ01000003">
    <property type="protein sequence ID" value="GFR37189.1"/>
    <property type="molecule type" value="Genomic_DNA"/>
</dbReference>
<dbReference type="Gene3D" id="3.40.50.300">
    <property type="entry name" value="P-loop containing nucleotide triphosphate hydrolases"/>
    <property type="match status" value="2"/>
</dbReference>
<organism evidence="6 7">
    <name type="scientific">Insulibacter thermoxylanivorax</name>
    <dbReference type="NCBI Taxonomy" id="2749268"/>
    <lineage>
        <taxon>Bacteria</taxon>
        <taxon>Bacillati</taxon>
        <taxon>Bacillota</taxon>
        <taxon>Bacilli</taxon>
        <taxon>Bacillales</taxon>
        <taxon>Paenibacillaceae</taxon>
        <taxon>Insulibacter</taxon>
    </lineage>
</organism>
<dbReference type="GO" id="GO:0006302">
    <property type="term" value="P:double-strand break repair"/>
    <property type="evidence" value="ECO:0007669"/>
    <property type="project" value="InterPro"/>
</dbReference>
<accession>A0A916VF18</accession>
<evidence type="ECO:0000313" key="6">
    <source>
        <dbReference type="EMBL" id="GFR37189.1"/>
    </source>
</evidence>
<keyword evidence="4" id="KW-0175">Coiled coil</keyword>
<evidence type="ECO:0000256" key="4">
    <source>
        <dbReference type="SAM" id="Coils"/>
    </source>
</evidence>
<dbReference type="InterPro" id="IPR017599">
    <property type="entry name" value="DNA_S_DndD"/>
</dbReference>
<dbReference type="SUPFAM" id="SSF52540">
    <property type="entry name" value="P-loop containing nucleoside triphosphate hydrolases"/>
    <property type="match status" value="1"/>
</dbReference>
<dbReference type="PANTHER" id="PTHR32114">
    <property type="entry name" value="ABC TRANSPORTER ABCH.3"/>
    <property type="match status" value="1"/>
</dbReference>
<comment type="similarity">
    <text evidence="1">Belongs to the SMC family. SbcC subfamily.</text>
</comment>
<feature type="domain" description="Rad50/SbcC-type AAA" evidence="5">
    <location>
        <begin position="5"/>
        <end position="233"/>
    </location>
</feature>
<gene>
    <name evidence="6" type="ORF">PRECH8_04850</name>
</gene>
<dbReference type="InterPro" id="IPR038729">
    <property type="entry name" value="Rad50/SbcC_AAA"/>
</dbReference>
<reference evidence="6" key="1">
    <citation type="submission" date="2020-08" db="EMBL/GenBank/DDBJ databases">
        <authorList>
            <person name="Uke A."/>
            <person name="Chhe C."/>
            <person name="Baramee S."/>
            <person name="Kosugi A."/>
        </authorList>
    </citation>
    <scope>NUCLEOTIDE SEQUENCE</scope>
    <source>
        <strain evidence="6">DA-C8</strain>
    </source>
</reference>
<feature type="coiled-coil region" evidence="4">
    <location>
        <begin position="458"/>
        <end position="502"/>
    </location>
</feature>
<evidence type="ECO:0000256" key="1">
    <source>
        <dbReference type="ARBA" id="ARBA00006930"/>
    </source>
</evidence>
<protein>
    <recommendedName>
        <fullName evidence="3">Nuclease SbcCD subunit C</fullName>
    </recommendedName>
</protein>
<dbReference type="NCBIfam" id="TIGR03185">
    <property type="entry name" value="DNA_S_dndD"/>
    <property type="match status" value="1"/>
</dbReference>
<evidence type="ECO:0000256" key="3">
    <source>
        <dbReference type="ARBA" id="ARBA00013368"/>
    </source>
</evidence>
<dbReference type="Pfam" id="PF13476">
    <property type="entry name" value="AAA_23"/>
    <property type="match status" value="1"/>
</dbReference>
<name>A0A916VF18_9BACL</name>
<dbReference type="AlphaFoldDB" id="A0A916VF18"/>
<sequence length="666" mass="78499">MKLTRLVLENYKVYYGKQEINLDVPDDSEPGHTKNLILIGGLNGRGKTTILNAIYYVLFGKQGMSEQDYKLTFSGAINDRYYEEGGRDCSVSLSFEDEHETVTVIVTWTFDHRKTLIGENRKVYVKNNSDGKTRETSISEQEYYDFINRRIPFEAAPFFIFDGEKIQELVTKQDDKLMKQSIQRIVSIEIYQELVNDLEKLQSSLERKLRQKQVNRKLSEILDEIEENKDRLERYRANLKKTEEEFEQLNKRFIEIDQKRRKKLAASTESNVQIQKRLAEYELRLEQVNKQLEDFAKGGLTKYLLAPLIKKMQQSLQEEKKFIDLQQQHRSQFAPFESFMSRLTSVRIEPPLTVEQMDQILTEGKKIWAELNRINTVELPHREIIHDISPRMREKLLSLPTSINHNIRELLDQKLQYERLIKEQKELLENAPDPIDTTEEDEQLKAIGALLGEKKSLMKRAQLGIRKYSHAIEDLRRKYTQIEKTTEEQSELQQQLRLVSNLRTVTEKFVEEVTSIKTQKIKFEFKHILERLVQKEQDFVEVDFDEEDFVIKIYNDRGAEVKLADRSAGEKQIIALAYIWALTKTAGLKLPFVIDTPLGRLDSLHRSHIVRYYFNLLSDQVIILSTDTEITKEYLKQVQNYLVRSYELVYDEKLQSTTIREGYFEF</sequence>
<comment type="subunit">
    <text evidence="2">Heterodimer of SbcC and SbcD.</text>
</comment>
<keyword evidence="7" id="KW-1185">Reference proteome</keyword>
<evidence type="ECO:0000259" key="5">
    <source>
        <dbReference type="Pfam" id="PF13476"/>
    </source>
</evidence>
<reference evidence="6" key="2">
    <citation type="journal article" date="2021" name="Data Brief">
        <title>Draft genome sequence data of the facultative, thermophilic, xylanolytic bacterium Paenibacillus sp. strain DA-C8.</title>
        <authorList>
            <person name="Chhe C."/>
            <person name="Uke A."/>
            <person name="Baramee S."/>
            <person name="Ungkulpasvich U."/>
            <person name="Tachaapaikoon C."/>
            <person name="Pason P."/>
            <person name="Waeonukul R."/>
            <person name="Ratanakhanokchai K."/>
            <person name="Kosugi A."/>
        </authorList>
    </citation>
    <scope>NUCLEOTIDE SEQUENCE</scope>
    <source>
        <strain evidence="6">DA-C8</strain>
    </source>
</reference>
<comment type="caution">
    <text evidence="6">The sequence shown here is derived from an EMBL/GenBank/DDBJ whole genome shotgun (WGS) entry which is preliminary data.</text>
</comment>
<evidence type="ECO:0000313" key="7">
    <source>
        <dbReference type="Proteomes" id="UP000654993"/>
    </source>
</evidence>
<dbReference type="InterPro" id="IPR027417">
    <property type="entry name" value="P-loop_NTPase"/>
</dbReference>
<proteinExistence type="inferred from homology"/>